<proteinExistence type="inferred from homology"/>
<dbReference type="AlphaFoldDB" id="X1TSQ2"/>
<evidence type="ECO:0000313" key="3">
    <source>
        <dbReference type="EMBL" id="GAJ08368.1"/>
    </source>
</evidence>
<comment type="caution">
    <text evidence="3">The sequence shown here is derived from an EMBL/GenBank/DDBJ whole genome shotgun (WGS) entry which is preliminary data.</text>
</comment>
<sequence length="137" mass="14584">MVRHEQGAAHAAEGFAKVSGRVGVCLVTSGPGSTNMITGLADAMVDSMPMVCISGQVGSSLLGSDAFQETDVMGISMPVTKWNYQITSAEEIPEVMAKAFYIAITGRPGPVMIDITKDAQFGTLNFKYKKMLKVLSF</sequence>
<gene>
    <name evidence="3" type="ORF">S12H4_41672</name>
</gene>
<dbReference type="FunFam" id="3.40.50.970:FF:000007">
    <property type="entry name" value="Acetolactate synthase"/>
    <property type="match status" value="1"/>
</dbReference>
<feature type="domain" description="Thiamine pyrophosphate enzyme N-terminal TPP-binding" evidence="2">
    <location>
        <begin position="1"/>
        <end position="74"/>
    </location>
</feature>
<evidence type="ECO:0000259" key="2">
    <source>
        <dbReference type="Pfam" id="PF02776"/>
    </source>
</evidence>
<accession>X1TSQ2</accession>
<evidence type="ECO:0000256" key="1">
    <source>
        <dbReference type="ARBA" id="ARBA00007812"/>
    </source>
</evidence>
<dbReference type="GO" id="GO:0030976">
    <property type="term" value="F:thiamine pyrophosphate binding"/>
    <property type="evidence" value="ECO:0007669"/>
    <property type="project" value="InterPro"/>
</dbReference>
<organism evidence="3">
    <name type="scientific">marine sediment metagenome</name>
    <dbReference type="NCBI Taxonomy" id="412755"/>
    <lineage>
        <taxon>unclassified sequences</taxon>
        <taxon>metagenomes</taxon>
        <taxon>ecological metagenomes</taxon>
    </lineage>
</organism>
<dbReference type="GO" id="GO:0009099">
    <property type="term" value="P:L-valine biosynthetic process"/>
    <property type="evidence" value="ECO:0007669"/>
    <property type="project" value="TreeGrafter"/>
</dbReference>
<comment type="similarity">
    <text evidence="1">Belongs to the TPP enzyme family.</text>
</comment>
<dbReference type="Gene3D" id="3.40.50.970">
    <property type="match status" value="1"/>
</dbReference>
<dbReference type="GO" id="GO:0050660">
    <property type="term" value="F:flavin adenine dinucleotide binding"/>
    <property type="evidence" value="ECO:0007669"/>
    <property type="project" value="TreeGrafter"/>
</dbReference>
<dbReference type="SUPFAM" id="SSF52518">
    <property type="entry name" value="Thiamin diphosphate-binding fold (THDP-binding)"/>
    <property type="match status" value="1"/>
</dbReference>
<dbReference type="PANTHER" id="PTHR18968:SF13">
    <property type="entry name" value="ACETOLACTATE SYNTHASE CATALYTIC SUBUNIT, MITOCHONDRIAL"/>
    <property type="match status" value="1"/>
</dbReference>
<dbReference type="PANTHER" id="PTHR18968">
    <property type="entry name" value="THIAMINE PYROPHOSPHATE ENZYMES"/>
    <property type="match status" value="1"/>
</dbReference>
<protein>
    <recommendedName>
        <fullName evidence="2">Thiamine pyrophosphate enzyme N-terminal TPP-binding domain-containing protein</fullName>
    </recommendedName>
</protein>
<dbReference type="InterPro" id="IPR045229">
    <property type="entry name" value="TPP_enz"/>
</dbReference>
<dbReference type="InterPro" id="IPR012001">
    <property type="entry name" value="Thiamin_PyroP_enz_TPP-bd_dom"/>
</dbReference>
<dbReference type="GO" id="GO:0005948">
    <property type="term" value="C:acetolactate synthase complex"/>
    <property type="evidence" value="ECO:0007669"/>
    <property type="project" value="TreeGrafter"/>
</dbReference>
<dbReference type="GO" id="GO:0009097">
    <property type="term" value="P:isoleucine biosynthetic process"/>
    <property type="evidence" value="ECO:0007669"/>
    <property type="project" value="TreeGrafter"/>
</dbReference>
<reference evidence="3" key="1">
    <citation type="journal article" date="2014" name="Front. Microbiol.">
        <title>High frequency of phylogenetically diverse reductive dehalogenase-homologous genes in deep subseafloor sedimentary metagenomes.</title>
        <authorList>
            <person name="Kawai M."/>
            <person name="Futagami T."/>
            <person name="Toyoda A."/>
            <person name="Takaki Y."/>
            <person name="Nishi S."/>
            <person name="Hori S."/>
            <person name="Arai W."/>
            <person name="Tsubouchi T."/>
            <person name="Morono Y."/>
            <person name="Uchiyama I."/>
            <person name="Ito T."/>
            <person name="Fujiyama A."/>
            <person name="Inagaki F."/>
            <person name="Takami H."/>
        </authorList>
    </citation>
    <scope>NUCLEOTIDE SEQUENCE</scope>
    <source>
        <strain evidence="3">Expedition CK06-06</strain>
    </source>
</reference>
<dbReference type="InterPro" id="IPR029061">
    <property type="entry name" value="THDP-binding"/>
</dbReference>
<dbReference type="EMBL" id="BARW01025419">
    <property type="protein sequence ID" value="GAJ08368.1"/>
    <property type="molecule type" value="Genomic_DNA"/>
</dbReference>
<dbReference type="Pfam" id="PF02776">
    <property type="entry name" value="TPP_enzyme_N"/>
    <property type="match status" value="1"/>
</dbReference>
<name>X1TSQ2_9ZZZZ</name>
<dbReference type="CDD" id="cd07035">
    <property type="entry name" value="TPP_PYR_POX_like"/>
    <property type="match status" value="1"/>
</dbReference>
<dbReference type="GO" id="GO:0003984">
    <property type="term" value="F:acetolactate synthase activity"/>
    <property type="evidence" value="ECO:0007669"/>
    <property type="project" value="TreeGrafter"/>
</dbReference>